<reference evidence="4" key="1">
    <citation type="submission" date="2021-06" db="EMBL/GenBank/DDBJ databases">
        <authorList>
            <person name="Huq M.A."/>
        </authorList>
    </citation>
    <scope>NUCLEOTIDE SEQUENCE</scope>
    <source>
        <strain evidence="4">MAH-26</strain>
    </source>
</reference>
<evidence type="ECO:0000313" key="4">
    <source>
        <dbReference type="EMBL" id="MBV4359090.1"/>
    </source>
</evidence>
<evidence type="ECO:0000256" key="1">
    <source>
        <dbReference type="ARBA" id="ARBA00022553"/>
    </source>
</evidence>
<gene>
    <name evidence="4" type="ORF">KTO63_18120</name>
</gene>
<feature type="domain" description="Response regulatory" evidence="3">
    <location>
        <begin position="4"/>
        <end position="124"/>
    </location>
</feature>
<organism evidence="4 5">
    <name type="scientific">Pinibacter aurantiacus</name>
    <dbReference type="NCBI Taxonomy" id="2851599"/>
    <lineage>
        <taxon>Bacteria</taxon>
        <taxon>Pseudomonadati</taxon>
        <taxon>Bacteroidota</taxon>
        <taxon>Chitinophagia</taxon>
        <taxon>Chitinophagales</taxon>
        <taxon>Chitinophagaceae</taxon>
        <taxon>Pinibacter</taxon>
    </lineage>
</organism>
<dbReference type="InterPro" id="IPR001789">
    <property type="entry name" value="Sig_transdc_resp-reg_receiver"/>
</dbReference>
<dbReference type="EMBL" id="JAHSPG010000014">
    <property type="protein sequence ID" value="MBV4359090.1"/>
    <property type="molecule type" value="Genomic_DNA"/>
</dbReference>
<evidence type="ECO:0000259" key="3">
    <source>
        <dbReference type="PROSITE" id="PS50110"/>
    </source>
</evidence>
<sequence length="125" mass="14075">MGLTFLYIDDDQEDQEFFSMAIEQLGKPATVFFAESGRNALNLLSTGLHAIPDFIFLDLNMPLMNGYQTLEALAQLPALHATNIIIYSDYVLEERETLATIGAKDMIRKFVSVEHLKKYLSLLAT</sequence>
<feature type="modified residue" description="4-aspartylphosphate" evidence="2">
    <location>
        <position position="58"/>
    </location>
</feature>
<dbReference type="Pfam" id="PF00072">
    <property type="entry name" value="Response_reg"/>
    <property type="match status" value="1"/>
</dbReference>
<dbReference type="PROSITE" id="PS50110">
    <property type="entry name" value="RESPONSE_REGULATORY"/>
    <property type="match status" value="1"/>
</dbReference>
<evidence type="ECO:0000256" key="2">
    <source>
        <dbReference type="PROSITE-ProRule" id="PRU00169"/>
    </source>
</evidence>
<dbReference type="PANTHER" id="PTHR44591">
    <property type="entry name" value="STRESS RESPONSE REGULATOR PROTEIN 1"/>
    <property type="match status" value="1"/>
</dbReference>
<dbReference type="Proteomes" id="UP000812270">
    <property type="component" value="Unassembled WGS sequence"/>
</dbReference>
<dbReference type="PANTHER" id="PTHR44591:SF3">
    <property type="entry name" value="RESPONSE REGULATORY DOMAIN-CONTAINING PROTEIN"/>
    <property type="match status" value="1"/>
</dbReference>
<dbReference type="GO" id="GO:0000160">
    <property type="term" value="P:phosphorelay signal transduction system"/>
    <property type="evidence" value="ECO:0007669"/>
    <property type="project" value="InterPro"/>
</dbReference>
<accession>A0A9E2SEE5</accession>
<dbReference type="SMART" id="SM00448">
    <property type="entry name" value="REC"/>
    <property type="match status" value="1"/>
</dbReference>
<evidence type="ECO:0000313" key="5">
    <source>
        <dbReference type="Proteomes" id="UP000812270"/>
    </source>
</evidence>
<dbReference type="RefSeq" id="WP_217792946.1">
    <property type="nucleotide sequence ID" value="NZ_JAHSPG010000014.1"/>
</dbReference>
<dbReference type="AlphaFoldDB" id="A0A9E2SEE5"/>
<keyword evidence="1 2" id="KW-0597">Phosphoprotein</keyword>
<keyword evidence="5" id="KW-1185">Reference proteome</keyword>
<comment type="caution">
    <text evidence="4">The sequence shown here is derived from an EMBL/GenBank/DDBJ whole genome shotgun (WGS) entry which is preliminary data.</text>
</comment>
<name>A0A9E2SEE5_9BACT</name>
<dbReference type="InterPro" id="IPR050595">
    <property type="entry name" value="Bact_response_regulator"/>
</dbReference>
<proteinExistence type="predicted"/>
<protein>
    <submittedName>
        <fullName evidence="4">Response regulator</fullName>
    </submittedName>
</protein>